<evidence type="ECO:0000256" key="4">
    <source>
        <dbReference type="ARBA" id="ARBA00017788"/>
    </source>
</evidence>
<keyword evidence="9 11" id="KW-0819">tRNA processing</keyword>
<dbReference type="HOGENOM" id="CLU_018580_0_0_1"/>
<evidence type="ECO:0000256" key="11">
    <source>
        <dbReference type="RuleBase" id="RU368004"/>
    </source>
</evidence>
<comment type="similarity">
    <text evidence="2 11">Belongs to the TRM44 family.</text>
</comment>
<comment type="catalytic activity">
    <reaction evidence="10 11">
        <text>uridine(44) in tRNA(Ser) + S-adenosyl-L-methionine = 2'-O-methyluridine(44) in tRNA(Ser) + S-adenosyl-L-homocysteine + H(+)</text>
        <dbReference type="Rhea" id="RHEA:43100"/>
        <dbReference type="Rhea" id="RHEA-COMP:10339"/>
        <dbReference type="Rhea" id="RHEA-COMP:10340"/>
        <dbReference type="ChEBI" id="CHEBI:15378"/>
        <dbReference type="ChEBI" id="CHEBI:57856"/>
        <dbReference type="ChEBI" id="CHEBI:59789"/>
        <dbReference type="ChEBI" id="CHEBI:65315"/>
        <dbReference type="ChEBI" id="CHEBI:74478"/>
        <dbReference type="EC" id="2.1.1.211"/>
    </reaction>
</comment>
<dbReference type="GeneID" id="8444359"/>
<dbReference type="GO" id="GO:0030488">
    <property type="term" value="P:tRNA methylation"/>
    <property type="evidence" value="ECO:0007669"/>
    <property type="project" value="UniProtKB-UniRule"/>
</dbReference>
<keyword evidence="8 11" id="KW-0949">S-adenosyl-L-methionine</keyword>
<feature type="region of interest" description="Disordered" evidence="12">
    <location>
        <begin position="454"/>
        <end position="485"/>
    </location>
</feature>
<dbReference type="KEGG" id="ure:UREG_05965"/>
<evidence type="ECO:0000256" key="8">
    <source>
        <dbReference type="ARBA" id="ARBA00022691"/>
    </source>
</evidence>
<dbReference type="Pfam" id="PF07757">
    <property type="entry name" value="AdoMet_MTase"/>
    <property type="match status" value="1"/>
</dbReference>
<dbReference type="PANTHER" id="PTHR21210">
    <property type="entry name" value="TRNA (URACIL-O(2)-)-METHYLTRANSFERASE-RELATED"/>
    <property type="match status" value="1"/>
</dbReference>
<keyword evidence="6 11" id="KW-0489">Methyltransferase</keyword>
<comment type="subcellular location">
    <subcellularLocation>
        <location evidence="1 11">Cytoplasm</location>
    </subcellularLocation>
</comment>
<dbReference type="RefSeq" id="XP_002585276.1">
    <property type="nucleotide sequence ID" value="XM_002585230.1"/>
</dbReference>
<feature type="compositionally biased region" description="Low complexity" evidence="12">
    <location>
        <begin position="462"/>
        <end position="472"/>
    </location>
</feature>
<evidence type="ECO:0000256" key="5">
    <source>
        <dbReference type="ARBA" id="ARBA00022490"/>
    </source>
</evidence>
<dbReference type="FunCoup" id="C4JU26">
    <property type="interactions" value="77"/>
</dbReference>
<evidence type="ECO:0000256" key="7">
    <source>
        <dbReference type="ARBA" id="ARBA00022679"/>
    </source>
</evidence>
<dbReference type="InterPro" id="IPR011671">
    <property type="entry name" value="tRNA_uracil_MeTrfase"/>
</dbReference>
<proteinExistence type="inferred from homology"/>
<dbReference type="PANTHER" id="PTHR21210:SF0">
    <property type="entry name" value="TRNA (URACIL-O(2)-)-METHYLTRANSFERASE-RELATED"/>
    <property type="match status" value="1"/>
</dbReference>
<evidence type="ECO:0000256" key="1">
    <source>
        <dbReference type="ARBA" id="ARBA00004496"/>
    </source>
</evidence>
<evidence type="ECO:0000256" key="12">
    <source>
        <dbReference type="SAM" id="MobiDB-lite"/>
    </source>
</evidence>
<evidence type="ECO:0000256" key="9">
    <source>
        <dbReference type="ARBA" id="ARBA00022694"/>
    </source>
</evidence>
<evidence type="ECO:0000313" key="13">
    <source>
        <dbReference type="EMBL" id="EEP81123.1"/>
    </source>
</evidence>
<dbReference type="OrthoDB" id="10047021at2759"/>
<reference evidence="14" key="1">
    <citation type="journal article" date="2009" name="Genome Res.">
        <title>Comparative genomic analyses of the human fungal pathogens Coccidioides and their relatives.</title>
        <authorList>
            <person name="Sharpton T.J."/>
            <person name="Stajich J.E."/>
            <person name="Rounsley S.D."/>
            <person name="Gardner M.J."/>
            <person name="Wortman J.R."/>
            <person name="Jordar V.S."/>
            <person name="Maiti R."/>
            <person name="Kodira C.D."/>
            <person name="Neafsey D.E."/>
            <person name="Zeng Q."/>
            <person name="Hung C.-Y."/>
            <person name="McMahan C."/>
            <person name="Muszewska A."/>
            <person name="Grynberg M."/>
            <person name="Mandel M.A."/>
            <person name="Kellner E.M."/>
            <person name="Barker B.M."/>
            <person name="Galgiani J.N."/>
            <person name="Orbach M.J."/>
            <person name="Kirkland T.N."/>
            <person name="Cole G.T."/>
            <person name="Henn M.R."/>
            <person name="Birren B.W."/>
            <person name="Taylor J.W."/>
        </authorList>
    </citation>
    <scope>NUCLEOTIDE SEQUENCE [LARGE SCALE GENOMIC DNA]</scope>
    <source>
        <strain evidence="14">UAMH 1704</strain>
    </source>
</reference>
<organism evidence="13 14">
    <name type="scientific">Uncinocarpus reesii (strain UAMH 1704)</name>
    <dbReference type="NCBI Taxonomy" id="336963"/>
    <lineage>
        <taxon>Eukaryota</taxon>
        <taxon>Fungi</taxon>
        <taxon>Dikarya</taxon>
        <taxon>Ascomycota</taxon>
        <taxon>Pezizomycotina</taxon>
        <taxon>Eurotiomycetes</taxon>
        <taxon>Eurotiomycetidae</taxon>
        <taxon>Onygenales</taxon>
        <taxon>Onygenaceae</taxon>
        <taxon>Uncinocarpus</taxon>
    </lineage>
</organism>
<dbReference type="EMBL" id="CH476617">
    <property type="protein sequence ID" value="EEP81123.1"/>
    <property type="molecule type" value="Genomic_DNA"/>
</dbReference>
<dbReference type="InParanoid" id="C4JU26"/>
<accession>C4JU26</accession>
<keyword evidence="7 11" id="KW-0808">Transferase</keyword>
<gene>
    <name evidence="13" type="ORF">UREG_05965</name>
</gene>
<dbReference type="EC" id="2.1.1.211" evidence="3 11"/>
<evidence type="ECO:0000256" key="3">
    <source>
        <dbReference type="ARBA" id="ARBA00012795"/>
    </source>
</evidence>
<dbReference type="eggNOG" id="KOG3790">
    <property type="taxonomic scope" value="Eukaryota"/>
</dbReference>
<evidence type="ECO:0000256" key="6">
    <source>
        <dbReference type="ARBA" id="ARBA00022603"/>
    </source>
</evidence>
<dbReference type="GO" id="GO:0141101">
    <property type="term" value="F:tRNA(Ser) (uridine(44)-2'-O-)-methyltransferase activity"/>
    <property type="evidence" value="ECO:0007669"/>
    <property type="project" value="UniProtKB-EC"/>
</dbReference>
<evidence type="ECO:0000256" key="2">
    <source>
        <dbReference type="ARBA" id="ARBA00009056"/>
    </source>
</evidence>
<evidence type="ECO:0000313" key="14">
    <source>
        <dbReference type="Proteomes" id="UP000002058"/>
    </source>
</evidence>
<keyword evidence="14" id="KW-1185">Reference proteome</keyword>
<dbReference type="STRING" id="336963.C4JU26"/>
<keyword evidence="5 11" id="KW-0963">Cytoplasm</keyword>
<dbReference type="Proteomes" id="UP000002058">
    <property type="component" value="Unassembled WGS sequence"/>
</dbReference>
<name>C4JU26_UNCRE</name>
<dbReference type="GO" id="GO:0005737">
    <property type="term" value="C:cytoplasm"/>
    <property type="evidence" value="ECO:0007669"/>
    <property type="project" value="UniProtKB-SubCell"/>
</dbReference>
<dbReference type="OMA" id="IREPNIN"/>
<dbReference type="AlphaFoldDB" id="C4JU26"/>
<comment type="function">
    <text evidence="11">Adenosyl-L-methionine (AdoMet)-dependent tRNA (uracil-O(2)-)-methyltransferase.</text>
</comment>
<sequence length="653" mass="72356">MGLGGTFRPSHLAANGENWVTSSDLCLSDLHFEPGIFLGSATHLLANPNLTSGHLFRADILFDSAGILKSPEEKERAVLGPQNNTTNAHDQLAVERLPAPDFDGYTLTRTILRRFIPRKKIDSELDQTCHFYSHKSFQDNQGIELERCLLIYLPHFSSEEQVPFYHPSIRALGFLYEFSAPVPNNAHSATTKGTGVLSLHFIPFSTGIPESIPYRLERTFLALLTAQVRLARSPAATSNPTGSNPRPFKDNIIPQHVVQTTYAKLKDKYASTLIRNWVEVTEPSKHVFEDISIAAFLIELWKKMYRPISLNGHDASEESGEGAASFPGFVDIACGNGVLVYLLREEGYTGWGFDARRRKSWETYPPSTQKCLKESICIPSIFRYASPTASQTIPANIETNDGIFKKGTFIISNHADELTIWTPLLGVLADPTSPLPFLSIPCCSHSISGARFRYPPPKRRSATTTSLSAETESLSEHDQNPQPATGDLKALRGMKYSEHDKLDISSSTYAALTAKLMSIATELGYDVEKTMMRIPSTRNIGVIGGLKAHKMNQEKSNSPRLGESEMETRVRQIVEREAEADNGLAAAARIWIERSMKLHRGQGSGSRRASECVREGQAARLGHEQLVKEQGPNLQKQALVASRLDVEAAKYLY</sequence>
<dbReference type="VEuPathDB" id="FungiDB:UREG_05965"/>
<protein>
    <recommendedName>
        <fullName evidence="4 11">tRNA (uracil-O(2)-)-methyltransferase</fullName>
        <ecNumber evidence="3 11">2.1.1.211</ecNumber>
    </recommendedName>
</protein>
<evidence type="ECO:0000256" key="10">
    <source>
        <dbReference type="ARBA" id="ARBA00047957"/>
    </source>
</evidence>